<feature type="region of interest" description="Disordered" evidence="1">
    <location>
        <begin position="115"/>
        <end position="154"/>
    </location>
</feature>
<dbReference type="OrthoDB" id="21330at2759"/>
<comment type="caution">
    <text evidence="2">The sequence shown here is derived from an EMBL/GenBank/DDBJ whole genome shotgun (WGS) entry which is preliminary data.</text>
</comment>
<dbReference type="AlphaFoldDB" id="A0A9P6ARI3"/>
<dbReference type="EMBL" id="MU129013">
    <property type="protein sequence ID" value="KAF9510635.1"/>
    <property type="molecule type" value="Genomic_DNA"/>
</dbReference>
<feature type="region of interest" description="Disordered" evidence="1">
    <location>
        <begin position="1"/>
        <end position="21"/>
    </location>
</feature>
<proteinExistence type="predicted"/>
<organism evidence="2 3">
    <name type="scientific">Hydnum rufescens UP504</name>
    <dbReference type="NCBI Taxonomy" id="1448309"/>
    <lineage>
        <taxon>Eukaryota</taxon>
        <taxon>Fungi</taxon>
        <taxon>Dikarya</taxon>
        <taxon>Basidiomycota</taxon>
        <taxon>Agaricomycotina</taxon>
        <taxon>Agaricomycetes</taxon>
        <taxon>Cantharellales</taxon>
        <taxon>Hydnaceae</taxon>
        <taxon>Hydnum</taxon>
    </lineage>
</organism>
<dbReference type="Proteomes" id="UP000886523">
    <property type="component" value="Unassembled WGS sequence"/>
</dbReference>
<reference evidence="2" key="1">
    <citation type="journal article" date="2020" name="Nat. Commun.">
        <title>Large-scale genome sequencing of mycorrhizal fungi provides insights into the early evolution of symbiotic traits.</title>
        <authorList>
            <person name="Miyauchi S."/>
            <person name="Kiss E."/>
            <person name="Kuo A."/>
            <person name="Drula E."/>
            <person name="Kohler A."/>
            <person name="Sanchez-Garcia M."/>
            <person name="Morin E."/>
            <person name="Andreopoulos B."/>
            <person name="Barry K.W."/>
            <person name="Bonito G."/>
            <person name="Buee M."/>
            <person name="Carver A."/>
            <person name="Chen C."/>
            <person name="Cichocki N."/>
            <person name="Clum A."/>
            <person name="Culley D."/>
            <person name="Crous P.W."/>
            <person name="Fauchery L."/>
            <person name="Girlanda M."/>
            <person name="Hayes R.D."/>
            <person name="Keri Z."/>
            <person name="LaButti K."/>
            <person name="Lipzen A."/>
            <person name="Lombard V."/>
            <person name="Magnuson J."/>
            <person name="Maillard F."/>
            <person name="Murat C."/>
            <person name="Nolan M."/>
            <person name="Ohm R.A."/>
            <person name="Pangilinan J."/>
            <person name="Pereira M.F."/>
            <person name="Perotto S."/>
            <person name="Peter M."/>
            <person name="Pfister S."/>
            <person name="Riley R."/>
            <person name="Sitrit Y."/>
            <person name="Stielow J.B."/>
            <person name="Szollosi G."/>
            <person name="Zifcakova L."/>
            <person name="Stursova M."/>
            <person name="Spatafora J.W."/>
            <person name="Tedersoo L."/>
            <person name="Vaario L.M."/>
            <person name="Yamada A."/>
            <person name="Yan M."/>
            <person name="Wang P."/>
            <person name="Xu J."/>
            <person name="Bruns T."/>
            <person name="Baldrian P."/>
            <person name="Vilgalys R."/>
            <person name="Dunand C."/>
            <person name="Henrissat B."/>
            <person name="Grigoriev I.V."/>
            <person name="Hibbett D."/>
            <person name="Nagy L.G."/>
            <person name="Martin F.M."/>
        </authorList>
    </citation>
    <scope>NUCLEOTIDE SEQUENCE</scope>
    <source>
        <strain evidence="2">UP504</strain>
    </source>
</reference>
<accession>A0A9P6ARI3</accession>
<sequence length="235" mass="25822">MSPVPASKSTNSSRKTARAKGILHSSLIPTGLLPLTLYPRRAPQSNLHHPPKTPWFVDPNEEIWDFRNDDGSDTTTSILPSSSYAVAPADAPHHLHILHRHLVSLPLLEPSTVQITRPSSEPSYDAPPPLPYRKPQGKRRRGGTPDAGEGVGDPPPLWSWVVLAQVKRGAEGKGAIDTVIQSSRNLLAPTYPHLALRRKLALGHTTSDGWGFLDAGDFALHVLTYDARRKWFSTR</sequence>
<keyword evidence="3" id="KW-1185">Reference proteome</keyword>
<protein>
    <submittedName>
        <fullName evidence="2">Uncharacterized protein</fullName>
    </submittedName>
</protein>
<gene>
    <name evidence="2" type="ORF">BS47DRAFT_1347783</name>
</gene>
<evidence type="ECO:0000313" key="3">
    <source>
        <dbReference type="Proteomes" id="UP000886523"/>
    </source>
</evidence>
<evidence type="ECO:0000313" key="2">
    <source>
        <dbReference type="EMBL" id="KAF9510635.1"/>
    </source>
</evidence>
<evidence type="ECO:0000256" key="1">
    <source>
        <dbReference type="SAM" id="MobiDB-lite"/>
    </source>
</evidence>
<name>A0A9P6ARI3_9AGAM</name>